<protein>
    <submittedName>
        <fullName evidence="3">Aspartate ammonia-lyase</fullName>
    </submittedName>
</protein>
<dbReference type="InterPro" id="IPR000362">
    <property type="entry name" value="Fumarate_lyase_fam"/>
</dbReference>
<dbReference type="eggNOG" id="COG1027">
    <property type="taxonomic scope" value="Bacteria"/>
</dbReference>
<dbReference type="PANTHER" id="PTHR42696:SF2">
    <property type="entry name" value="ASPARTATE AMMONIA-LYASE"/>
    <property type="match status" value="1"/>
</dbReference>
<dbReference type="RefSeq" id="WP_014295636.1">
    <property type="nucleotide sequence ID" value="NC_016751.1"/>
</dbReference>
<dbReference type="Gene3D" id="1.20.200.10">
    <property type="entry name" value="Fumarase/aspartase (Central domain)"/>
    <property type="match status" value="1"/>
</dbReference>
<evidence type="ECO:0000259" key="2">
    <source>
        <dbReference type="Pfam" id="PF00206"/>
    </source>
</evidence>
<keyword evidence="1 3" id="KW-0456">Lyase</keyword>
<dbReference type="STRING" id="443254.Marpi_0107"/>
<dbReference type="PROSITE" id="PS00163">
    <property type="entry name" value="FUMARATE_LYASES"/>
    <property type="match status" value="1"/>
</dbReference>
<dbReference type="FunFam" id="1.20.200.10:FF:000001">
    <property type="entry name" value="Fumarate hydratase, mitochondrial"/>
    <property type="match status" value="1"/>
</dbReference>
<organism evidence="3 4">
    <name type="scientific">Marinitoga piezophila (strain DSM 14283 / JCM 11233 / KA3)</name>
    <dbReference type="NCBI Taxonomy" id="443254"/>
    <lineage>
        <taxon>Bacteria</taxon>
        <taxon>Thermotogati</taxon>
        <taxon>Thermotogota</taxon>
        <taxon>Thermotogae</taxon>
        <taxon>Petrotogales</taxon>
        <taxon>Petrotogaceae</taxon>
        <taxon>Marinitoga</taxon>
    </lineage>
</organism>
<dbReference type="InterPro" id="IPR008948">
    <property type="entry name" value="L-Aspartase-like"/>
</dbReference>
<dbReference type="InterPro" id="IPR024083">
    <property type="entry name" value="Fumarase/histidase_N"/>
</dbReference>
<dbReference type="GO" id="GO:0008797">
    <property type="term" value="F:aspartate ammonia-lyase activity"/>
    <property type="evidence" value="ECO:0007669"/>
    <property type="project" value="TreeGrafter"/>
</dbReference>
<dbReference type="InterPro" id="IPR051546">
    <property type="entry name" value="Aspartate_Ammonia-Lyase"/>
</dbReference>
<feature type="domain" description="Fumarate lyase N-terminal" evidence="2">
    <location>
        <begin position="9"/>
        <end position="333"/>
    </location>
</feature>
<dbReference type="Pfam" id="PF00206">
    <property type="entry name" value="Lyase_1"/>
    <property type="match status" value="1"/>
</dbReference>
<reference evidence="3 4" key="1">
    <citation type="journal article" date="2012" name="J. Bacteriol.">
        <title>Complete Genome Sequence of the Thermophilic, Piezophilic, Heterotrophic Bacterium Marinitoga piezophila KA3.</title>
        <authorList>
            <person name="Lucas S."/>
            <person name="Han J."/>
            <person name="Lapidus A."/>
            <person name="Cheng J.F."/>
            <person name="Goodwin L.A."/>
            <person name="Pitluck S."/>
            <person name="Peters L."/>
            <person name="Mikhailova N."/>
            <person name="Teshima H."/>
            <person name="Detter J.C."/>
            <person name="Han C."/>
            <person name="Tapia R."/>
            <person name="Land M."/>
            <person name="Hauser L."/>
            <person name="Kyrpides N.C."/>
            <person name="Ivanova N."/>
            <person name="Pagani I."/>
            <person name="Vannier P."/>
            <person name="Oger P."/>
            <person name="Bartlett D.H."/>
            <person name="Noll K.M."/>
            <person name="Woyke T."/>
            <person name="Jebbar M."/>
        </authorList>
    </citation>
    <scope>NUCLEOTIDE SEQUENCE [LARGE SCALE GENOMIC DNA]</scope>
    <source>
        <strain evidence="4">DSM 14283 / JCM 11233 / KA3</strain>
    </source>
</reference>
<name>H2J346_MARPK</name>
<dbReference type="OrthoDB" id="9802809at2"/>
<sequence length="458" mass="51688">MRVERDFIGELEIPDNVYYGIHTARALKNFPITGEKYNENFIWAFFMIKKAAAILNYELGYLEKDIAKAIVKACDEWKNLKNYIVVEPLSGGAGTSINMNFNEVIANRATEILNGEKGEYIVNPLNHVNLHQSTNDVFPTAGKIAIIKELREVVSNVIKLQDIIQNKEKEFMKIKKIGRTQLMDAVPIMLGQEFGAWADALSRDRWRLYKVEERIRSVNIGGTAIGTGIAAPKEYVLKIVNVVREITKIGIAKAENLIDATQNWDVFSEISGLLKSLAVNLIKISNDIRLLGSGRSGYNELILPKIQAGSSIMPGKVNPVIPEYVIQLSLSVISFDNLITTATYNGNLELNHLAPLIIHYTLKSMEYLNNSLTALKGYIELIEANEKQCQKNLINSYTFITPLIELFGYEIVSEALEKNDYEVENVIKYLSEKYNKNIKELKKMINPEKMTGLGYNLK</sequence>
<dbReference type="InterPro" id="IPR020557">
    <property type="entry name" value="Fumarate_lyase_CS"/>
</dbReference>
<evidence type="ECO:0000313" key="3">
    <source>
        <dbReference type="EMBL" id="AEX84564.1"/>
    </source>
</evidence>
<accession>H2J346</accession>
<dbReference type="HOGENOM" id="CLU_021594_4_0_0"/>
<dbReference type="Proteomes" id="UP000007161">
    <property type="component" value="Chromosome"/>
</dbReference>
<reference evidence="4" key="2">
    <citation type="submission" date="2012-01" db="EMBL/GenBank/DDBJ databases">
        <title>Complete sequence of chromosome of Marinitoga piezophila KA3.</title>
        <authorList>
            <person name="Lucas S."/>
            <person name="Han J."/>
            <person name="Lapidus A."/>
            <person name="Cheng J.-F."/>
            <person name="Goodwin L."/>
            <person name="Pitluck S."/>
            <person name="Peters L."/>
            <person name="Mikhailova N."/>
            <person name="Teshima H."/>
            <person name="Detter J.C."/>
            <person name="Han C."/>
            <person name="Tapia R."/>
            <person name="Land M."/>
            <person name="Hauser L."/>
            <person name="Kyrpides N."/>
            <person name="Ivanova N."/>
            <person name="Pagani I."/>
            <person name="Jebbar M."/>
            <person name="Vannier P."/>
            <person name="Oger P."/>
            <person name="Cario A."/>
            <person name="Bartlett D."/>
            <person name="Noll K.M."/>
            <person name="Woyke T."/>
        </authorList>
    </citation>
    <scope>NUCLEOTIDE SEQUENCE [LARGE SCALE GENOMIC DNA]</scope>
    <source>
        <strain evidence="4">DSM 14283 / JCM 11233 / KA3</strain>
    </source>
</reference>
<keyword evidence="4" id="KW-1185">Reference proteome</keyword>
<dbReference type="InterPro" id="IPR022761">
    <property type="entry name" value="Fumarate_lyase_N"/>
</dbReference>
<dbReference type="SUPFAM" id="SSF48557">
    <property type="entry name" value="L-aspartase-like"/>
    <property type="match status" value="1"/>
</dbReference>
<dbReference type="AlphaFoldDB" id="H2J346"/>
<dbReference type="PRINTS" id="PR00149">
    <property type="entry name" value="FUMRATELYASE"/>
</dbReference>
<dbReference type="GO" id="GO:0006531">
    <property type="term" value="P:aspartate metabolic process"/>
    <property type="evidence" value="ECO:0007669"/>
    <property type="project" value="TreeGrafter"/>
</dbReference>
<dbReference type="GO" id="GO:0005829">
    <property type="term" value="C:cytosol"/>
    <property type="evidence" value="ECO:0007669"/>
    <property type="project" value="TreeGrafter"/>
</dbReference>
<dbReference type="Gene3D" id="1.10.275.10">
    <property type="entry name" value="Fumarase/aspartase (N-terminal domain)"/>
    <property type="match status" value="1"/>
</dbReference>
<dbReference type="KEGG" id="mpz:Marpi_0107"/>
<evidence type="ECO:0000313" key="4">
    <source>
        <dbReference type="Proteomes" id="UP000007161"/>
    </source>
</evidence>
<gene>
    <name evidence="3" type="ordered locus">Marpi_0107</name>
</gene>
<dbReference type="NCBIfam" id="NF008909">
    <property type="entry name" value="PRK12273.1"/>
    <property type="match status" value="1"/>
</dbReference>
<dbReference type="PANTHER" id="PTHR42696">
    <property type="entry name" value="ASPARTATE AMMONIA-LYASE"/>
    <property type="match status" value="1"/>
</dbReference>
<evidence type="ECO:0000256" key="1">
    <source>
        <dbReference type="ARBA" id="ARBA00023239"/>
    </source>
</evidence>
<dbReference type="EMBL" id="CP003257">
    <property type="protein sequence ID" value="AEX84564.1"/>
    <property type="molecule type" value="Genomic_DNA"/>
</dbReference>
<proteinExistence type="predicted"/>